<dbReference type="AlphaFoldDB" id="A0A2M7G6S1"/>
<feature type="region of interest" description="Disordered" evidence="1">
    <location>
        <begin position="1"/>
        <end position="47"/>
    </location>
</feature>
<evidence type="ECO:0000313" key="3">
    <source>
        <dbReference type="Proteomes" id="UP000231019"/>
    </source>
</evidence>
<gene>
    <name evidence="2" type="ORF">COW36_07925</name>
</gene>
<protein>
    <recommendedName>
        <fullName evidence="4">Peptidase C80 domain-containing protein</fullName>
    </recommendedName>
</protein>
<dbReference type="Proteomes" id="UP000231019">
    <property type="component" value="Unassembled WGS sequence"/>
</dbReference>
<name>A0A2M7G6S1_9BACT</name>
<organism evidence="2 3">
    <name type="scientific">bacterium (Candidatus Blackallbacteria) CG17_big_fil_post_rev_8_21_14_2_50_48_46</name>
    <dbReference type="NCBI Taxonomy" id="2014261"/>
    <lineage>
        <taxon>Bacteria</taxon>
        <taxon>Candidatus Blackallbacteria</taxon>
    </lineage>
</organism>
<dbReference type="EMBL" id="PFFQ01000022">
    <property type="protein sequence ID" value="PIW17662.1"/>
    <property type="molecule type" value="Genomic_DNA"/>
</dbReference>
<evidence type="ECO:0008006" key="4">
    <source>
        <dbReference type="Google" id="ProtNLM"/>
    </source>
</evidence>
<comment type="caution">
    <text evidence="2">The sequence shown here is derived from an EMBL/GenBank/DDBJ whole genome shotgun (WGS) entry which is preliminary data.</text>
</comment>
<reference evidence="2 3" key="1">
    <citation type="submission" date="2017-09" db="EMBL/GenBank/DDBJ databases">
        <title>Depth-based differentiation of microbial function through sediment-hosted aquifers and enrichment of novel symbionts in the deep terrestrial subsurface.</title>
        <authorList>
            <person name="Probst A.J."/>
            <person name="Ladd B."/>
            <person name="Jarett J.K."/>
            <person name="Geller-Mcgrath D.E."/>
            <person name="Sieber C.M."/>
            <person name="Emerson J.B."/>
            <person name="Anantharaman K."/>
            <person name="Thomas B.C."/>
            <person name="Malmstrom R."/>
            <person name="Stieglmeier M."/>
            <person name="Klingl A."/>
            <person name="Woyke T."/>
            <person name="Ryan C.M."/>
            <person name="Banfield J.F."/>
        </authorList>
    </citation>
    <scope>NUCLEOTIDE SEQUENCE [LARGE SCALE GENOMIC DNA]</scope>
    <source>
        <strain evidence="2">CG17_big_fil_post_rev_8_21_14_2_50_48_46</strain>
    </source>
</reference>
<evidence type="ECO:0000313" key="2">
    <source>
        <dbReference type="EMBL" id="PIW17662.1"/>
    </source>
</evidence>
<proteinExistence type="predicted"/>
<evidence type="ECO:0000256" key="1">
    <source>
        <dbReference type="SAM" id="MobiDB-lite"/>
    </source>
</evidence>
<feature type="compositionally biased region" description="Polar residues" evidence="1">
    <location>
        <begin position="9"/>
        <end position="40"/>
    </location>
</feature>
<sequence length="521" mass="56939">MPSIAALHPSQNLPPQTAIRSQAVQTTQKSQAIQSPQDQLKLSGKAAPGPLPRDGILFLGMNPQSSNELKALRASHAPVRELKSENGKIEGFDLNQAPGRAAFIAALELSPERAQAFSQLLEQAQAEGRDELAQLAKIWKGSELGQKIPGRVVISGHSNGLKIWSEAGRGSLQLSEIAHLAKIFPAAAAEIEDLHISACNTGYRSNIAYWQDVFPNLKTFWAYTHTAPSSAYASPAHLRAWEKATRGPAENLNRKSLQKILSGAVRSENLALWSKQSDYQSSLSTQAHNRDDLMLVVNRYLQGEEAVANPQTGPLKLAYDQLQSLRGETGDSSLDAPIGQALLLRFYPSLSQNFNAAYQTQLSEAAALLQLPPADFSQISRKESLLWIERFQTAFREQKPSLEAESLAKLEKVNTLLSYWKNLNPDYFAPEWIETLSSAQLAQAQADFEALHPLPQWIFMPGLGFPGGNLAPLTFPGLEYPAATVPALGTELERPTLNFTLGQGNLLNPQQSLQWPAAAGF</sequence>
<accession>A0A2M7G6S1</accession>